<sequence length="279" mass="31802">MLSKYIWIILFTSTLYVLYSNDKLTCIEKYIKPYYTNVRPNTIETADVLTVVPENTRNKKGDDLYDLSALKKYVNLEDGLYLAILGQVFDVTSGAKHYGPNKSYHAFTGLDGSAAFITGDFTDTGLSDDVSSLTDKQILSLLEWVEFYKKTYLYKGKLIGRYYDKWGNPTAENLIVEHRALSAKEKNIIEEKKKVKFPPCNVEWSPETGTRVWCSKNSGGISRDWIGVPRMLYDNIESKQHRCACIPFESLNDQENREIIQSYGGCIEDAISCNITQDL</sequence>
<dbReference type="EMBL" id="CADCXV010001150">
    <property type="protein sequence ID" value="CAB0042063.1"/>
    <property type="molecule type" value="Genomic_DNA"/>
</dbReference>
<reference evidence="4 5" key="1">
    <citation type="submission" date="2020-02" db="EMBL/GenBank/DDBJ databases">
        <authorList>
            <person name="Ferguson B K."/>
        </authorList>
    </citation>
    <scope>NUCLEOTIDE SEQUENCE [LARGE SCALE GENOMIC DNA]</scope>
</reference>
<evidence type="ECO:0000256" key="1">
    <source>
        <dbReference type="ARBA" id="ARBA00038357"/>
    </source>
</evidence>
<dbReference type="InterPro" id="IPR050577">
    <property type="entry name" value="MAPR/NEUFC/NENF-like"/>
</dbReference>
<feature type="chain" id="PRO_5026287406" description="Cytochrome b5 heme-binding domain-containing protein" evidence="2">
    <location>
        <begin position="21"/>
        <end position="279"/>
    </location>
</feature>
<feature type="signal peptide" evidence="2">
    <location>
        <begin position="1"/>
        <end position="20"/>
    </location>
</feature>
<dbReference type="GO" id="GO:0012505">
    <property type="term" value="C:endomembrane system"/>
    <property type="evidence" value="ECO:0007669"/>
    <property type="project" value="TreeGrafter"/>
</dbReference>
<accession>A0A6H5IZN4</accession>
<name>A0A6H5IZN4_9HYME</name>
<evidence type="ECO:0000256" key="2">
    <source>
        <dbReference type="SAM" id="SignalP"/>
    </source>
</evidence>
<dbReference type="PANTHER" id="PTHR10281">
    <property type="entry name" value="MEMBRANE-ASSOCIATED PROGESTERONE RECEPTOR COMPONENT-RELATED"/>
    <property type="match status" value="1"/>
</dbReference>
<dbReference type="GO" id="GO:0016020">
    <property type="term" value="C:membrane"/>
    <property type="evidence" value="ECO:0007669"/>
    <property type="project" value="TreeGrafter"/>
</dbReference>
<dbReference type="PANTHER" id="PTHR10281:SF4">
    <property type="entry name" value="NEUFERRICIN"/>
    <property type="match status" value="1"/>
</dbReference>
<dbReference type="SMART" id="SM01117">
    <property type="entry name" value="Cyt-b5"/>
    <property type="match status" value="1"/>
</dbReference>
<evidence type="ECO:0000313" key="4">
    <source>
        <dbReference type="EMBL" id="CAB0042063.1"/>
    </source>
</evidence>
<keyword evidence="2" id="KW-0732">Signal</keyword>
<dbReference type="SUPFAM" id="SSF55856">
    <property type="entry name" value="Cytochrome b5-like heme/steroid binding domain"/>
    <property type="match status" value="1"/>
</dbReference>
<protein>
    <recommendedName>
        <fullName evidence="3">Cytochrome b5 heme-binding domain-containing protein</fullName>
    </recommendedName>
</protein>
<comment type="similarity">
    <text evidence="1">Belongs to the cytochrome b5 family. MAPR subfamily.</text>
</comment>
<dbReference type="Gene3D" id="3.10.120.10">
    <property type="entry name" value="Cytochrome b5-like heme/steroid binding domain"/>
    <property type="match status" value="1"/>
</dbReference>
<dbReference type="Pfam" id="PF00173">
    <property type="entry name" value="Cyt-b5"/>
    <property type="match status" value="1"/>
</dbReference>
<organism evidence="4 5">
    <name type="scientific">Trichogramma brassicae</name>
    <dbReference type="NCBI Taxonomy" id="86971"/>
    <lineage>
        <taxon>Eukaryota</taxon>
        <taxon>Metazoa</taxon>
        <taxon>Ecdysozoa</taxon>
        <taxon>Arthropoda</taxon>
        <taxon>Hexapoda</taxon>
        <taxon>Insecta</taxon>
        <taxon>Pterygota</taxon>
        <taxon>Neoptera</taxon>
        <taxon>Endopterygota</taxon>
        <taxon>Hymenoptera</taxon>
        <taxon>Apocrita</taxon>
        <taxon>Proctotrupomorpha</taxon>
        <taxon>Chalcidoidea</taxon>
        <taxon>Trichogrammatidae</taxon>
        <taxon>Trichogramma</taxon>
    </lineage>
</organism>
<evidence type="ECO:0000313" key="5">
    <source>
        <dbReference type="Proteomes" id="UP000479190"/>
    </source>
</evidence>
<dbReference type="AlphaFoldDB" id="A0A6H5IZN4"/>
<proteinExistence type="inferred from homology"/>
<dbReference type="OrthoDB" id="10257697at2759"/>
<dbReference type="InterPro" id="IPR001199">
    <property type="entry name" value="Cyt_B5-like_heme/steroid-bd"/>
</dbReference>
<keyword evidence="5" id="KW-1185">Reference proteome</keyword>
<feature type="domain" description="Cytochrome b5 heme-binding" evidence="3">
    <location>
        <begin position="65"/>
        <end position="159"/>
    </location>
</feature>
<evidence type="ECO:0000259" key="3">
    <source>
        <dbReference type="SMART" id="SM01117"/>
    </source>
</evidence>
<dbReference type="InterPro" id="IPR036400">
    <property type="entry name" value="Cyt_B5-like_heme/steroid_sf"/>
</dbReference>
<dbReference type="Proteomes" id="UP000479190">
    <property type="component" value="Unassembled WGS sequence"/>
</dbReference>
<gene>
    <name evidence="4" type="ORF">TBRA_LOCUS13705</name>
</gene>